<feature type="compositionally biased region" description="Basic and acidic residues" evidence="8">
    <location>
        <begin position="2020"/>
        <end position="2029"/>
    </location>
</feature>
<dbReference type="EMBL" id="JBEFKJ010000003">
    <property type="protein sequence ID" value="KAL2046914.1"/>
    <property type="molecule type" value="Genomic_DNA"/>
</dbReference>
<comment type="caution">
    <text evidence="12">The sequence shown here is derived from an EMBL/GenBank/DDBJ whole genome shotgun (WGS) entry which is preliminary data.</text>
</comment>
<gene>
    <name evidence="12" type="ORF">N7G274_000932</name>
</gene>
<keyword evidence="2 6" id="KW-0728">SH3 domain</keyword>
<dbReference type="Pfam" id="PF16172">
    <property type="entry name" value="DOCK_N"/>
    <property type="match status" value="1"/>
</dbReference>
<evidence type="ECO:0000256" key="5">
    <source>
        <dbReference type="ARBA" id="ARBA00022658"/>
    </source>
</evidence>
<feature type="region of interest" description="Disordered" evidence="8">
    <location>
        <begin position="152"/>
        <end position="231"/>
    </location>
</feature>
<dbReference type="CDD" id="cd11684">
    <property type="entry name" value="DHR2_DOCK"/>
    <property type="match status" value="1"/>
</dbReference>
<feature type="compositionally biased region" description="Polar residues" evidence="8">
    <location>
        <begin position="1928"/>
        <end position="1941"/>
    </location>
</feature>
<dbReference type="Pfam" id="PF23554">
    <property type="entry name" value="TPR_DOCK"/>
    <property type="match status" value="1"/>
</dbReference>
<evidence type="ECO:0000256" key="3">
    <source>
        <dbReference type="ARBA" id="ARBA00022490"/>
    </source>
</evidence>
<accession>A0ABR4AN13</accession>
<dbReference type="CDD" id="cd08679">
    <property type="entry name" value="C2_DOCK180_related"/>
    <property type="match status" value="1"/>
</dbReference>
<dbReference type="Gene3D" id="2.60.40.150">
    <property type="entry name" value="C2 domain"/>
    <property type="match status" value="1"/>
</dbReference>
<evidence type="ECO:0000256" key="8">
    <source>
        <dbReference type="SAM" id="MobiDB-lite"/>
    </source>
</evidence>
<dbReference type="Pfam" id="PF14429">
    <property type="entry name" value="DOCK-C2"/>
    <property type="match status" value="1"/>
</dbReference>
<evidence type="ECO:0000313" key="12">
    <source>
        <dbReference type="EMBL" id="KAL2046914.1"/>
    </source>
</evidence>
<dbReference type="PROSITE" id="PS51651">
    <property type="entry name" value="DOCKER"/>
    <property type="match status" value="1"/>
</dbReference>
<feature type="compositionally biased region" description="Low complexity" evidence="8">
    <location>
        <begin position="1949"/>
        <end position="1963"/>
    </location>
</feature>
<evidence type="ECO:0000313" key="13">
    <source>
        <dbReference type="Proteomes" id="UP001590950"/>
    </source>
</evidence>
<protein>
    <recommendedName>
        <fullName evidence="14">Dedicator of cytokinesis protein 1</fullName>
    </recommendedName>
</protein>
<keyword evidence="13" id="KW-1185">Reference proteome</keyword>
<keyword evidence="3" id="KW-0963">Cytoplasm</keyword>
<dbReference type="InterPro" id="IPR043161">
    <property type="entry name" value="DOCK_C_lobe_A"/>
</dbReference>
<feature type="compositionally biased region" description="Polar residues" evidence="8">
    <location>
        <begin position="1901"/>
        <end position="1911"/>
    </location>
</feature>
<dbReference type="Proteomes" id="UP001590950">
    <property type="component" value="Unassembled WGS sequence"/>
</dbReference>
<evidence type="ECO:0000259" key="10">
    <source>
        <dbReference type="PROSITE" id="PS51650"/>
    </source>
</evidence>
<evidence type="ECO:0008006" key="14">
    <source>
        <dbReference type="Google" id="ProtNLM"/>
    </source>
</evidence>
<dbReference type="InterPro" id="IPR046769">
    <property type="entry name" value="DOCKER_Lobe_A"/>
</dbReference>
<evidence type="ECO:0000259" key="11">
    <source>
        <dbReference type="PROSITE" id="PS51651"/>
    </source>
</evidence>
<name>A0ABR4AN13_9LECA</name>
<feature type="compositionally biased region" description="Polar residues" evidence="8">
    <location>
        <begin position="465"/>
        <end position="478"/>
    </location>
</feature>
<feature type="region of interest" description="Disordered" evidence="8">
    <location>
        <begin position="463"/>
        <end position="486"/>
    </location>
</feature>
<dbReference type="InterPro" id="IPR027007">
    <property type="entry name" value="C2_DOCK-type_domain"/>
</dbReference>
<proteinExistence type="inferred from homology"/>
<evidence type="ECO:0000256" key="2">
    <source>
        <dbReference type="ARBA" id="ARBA00022443"/>
    </source>
</evidence>
<dbReference type="InterPro" id="IPR032376">
    <property type="entry name" value="DOCK_N"/>
</dbReference>
<dbReference type="PROSITE" id="PS50002">
    <property type="entry name" value="SH3"/>
    <property type="match status" value="1"/>
</dbReference>
<dbReference type="InterPro" id="IPR042455">
    <property type="entry name" value="DOCK_N_sub1"/>
</dbReference>
<dbReference type="InterPro" id="IPR035892">
    <property type="entry name" value="C2_domain_sf"/>
</dbReference>
<dbReference type="InterPro" id="IPR026791">
    <property type="entry name" value="DOCK"/>
</dbReference>
<feature type="region of interest" description="Disordered" evidence="8">
    <location>
        <begin position="509"/>
        <end position="533"/>
    </location>
</feature>
<dbReference type="PANTHER" id="PTHR45653:SF10">
    <property type="entry name" value="MYOBLAST CITY, ISOFORM B"/>
    <property type="match status" value="1"/>
</dbReference>
<feature type="compositionally biased region" description="Polar residues" evidence="8">
    <location>
        <begin position="162"/>
        <end position="175"/>
    </location>
</feature>
<feature type="domain" description="DOCKER" evidence="11">
    <location>
        <begin position="1479"/>
        <end position="1885"/>
    </location>
</feature>
<evidence type="ECO:0000256" key="1">
    <source>
        <dbReference type="ARBA" id="ARBA00004496"/>
    </source>
</evidence>
<evidence type="ECO:0000256" key="4">
    <source>
        <dbReference type="ARBA" id="ARBA00022553"/>
    </source>
</evidence>
<evidence type="ECO:0000256" key="6">
    <source>
        <dbReference type="PROSITE-ProRule" id="PRU00192"/>
    </source>
</evidence>
<dbReference type="Pfam" id="PF06920">
    <property type="entry name" value="DHR-2_Lobe_A"/>
    <property type="match status" value="1"/>
</dbReference>
<comment type="similarity">
    <text evidence="7">Belongs to the DOCK family.</text>
</comment>
<keyword evidence="4" id="KW-0597">Phosphoprotein</keyword>
<dbReference type="PANTHER" id="PTHR45653">
    <property type="entry name" value="DEDICATOR OF CYTOKINESIS"/>
    <property type="match status" value="1"/>
</dbReference>
<feature type="region of interest" description="Disordered" evidence="8">
    <location>
        <begin position="114"/>
        <end position="134"/>
    </location>
</feature>
<dbReference type="Gene3D" id="1.20.1270.350">
    <property type="entry name" value="Dedicator of cytokinesis N-terminal subdomain"/>
    <property type="match status" value="1"/>
</dbReference>
<dbReference type="InterPro" id="IPR056372">
    <property type="entry name" value="TPR_DOCK"/>
</dbReference>
<dbReference type="InterPro" id="IPR027357">
    <property type="entry name" value="DOCKER_dom"/>
</dbReference>
<evidence type="ECO:0000259" key="9">
    <source>
        <dbReference type="PROSITE" id="PS50002"/>
    </source>
</evidence>
<comment type="subcellular location">
    <subcellularLocation>
        <location evidence="1">Cytoplasm</location>
    </subcellularLocation>
</comment>
<dbReference type="InterPro" id="IPR001452">
    <property type="entry name" value="SH3_domain"/>
</dbReference>
<feature type="compositionally biased region" description="Low complexity" evidence="8">
    <location>
        <begin position="183"/>
        <end position="195"/>
    </location>
</feature>
<feature type="domain" description="C2 DOCK-type" evidence="10">
    <location>
        <begin position="653"/>
        <end position="834"/>
    </location>
</feature>
<dbReference type="Gene3D" id="2.30.30.40">
    <property type="entry name" value="SH3 Domains"/>
    <property type="match status" value="1"/>
</dbReference>
<feature type="compositionally biased region" description="Polar residues" evidence="8">
    <location>
        <begin position="1964"/>
        <end position="1982"/>
    </location>
</feature>
<dbReference type="SMART" id="SM00326">
    <property type="entry name" value="SH3"/>
    <property type="match status" value="1"/>
</dbReference>
<feature type="domain" description="SH3" evidence="9">
    <location>
        <begin position="7"/>
        <end position="88"/>
    </location>
</feature>
<keyword evidence="5" id="KW-0344">Guanine-nucleotide releasing factor</keyword>
<dbReference type="SUPFAM" id="SSF50044">
    <property type="entry name" value="SH3-domain"/>
    <property type="match status" value="1"/>
</dbReference>
<evidence type="ECO:0000256" key="7">
    <source>
        <dbReference type="PROSITE-ProRule" id="PRU00983"/>
    </source>
</evidence>
<dbReference type="InterPro" id="IPR036028">
    <property type="entry name" value="SH3-like_dom_sf"/>
</dbReference>
<feature type="region of interest" description="Disordered" evidence="8">
    <location>
        <begin position="1901"/>
        <end position="2038"/>
    </location>
</feature>
<reference evidence="12 13" key="1">
    <citation type="submission" date="2024-09" db="EMBL/GenBank/DDBJ databases">
        <title>Rethinking Asexuality: The Enigmatic Case of Functional Sexual Genes in Lepraria (Stereocaulaceae).</title>
        <authorList>
            <person name="Doellman M."/>
            <person name="Sun Y."/>
            <person name="Barcenas-Pena A."/>
            <person name="Lumbsch H.T."/>
            <person name="Grewe F."/>
        </authorList>
    </citation>
    <scope>NUCLEOTIDE SEQUENCE [LARGE SCALE GENOMIC DNA]</scope>
    <source>
        <strain evidence="12 13">Mercado 3170</strain>
    </source>
</reference>
<sequence>MPWRPLPRIAFAVATYPFAASSPADLPLEIGDELYIIEQGGQDGSWFRGYLVAPPSLLAGLTSVKGQTLEARVFSGIFPRCCVEVREVLGDAGADGIAQGSQIIGDNPIPNLLNGDSLRRSGSSAHRSSVRRKISSSSVGLNGLAVNGDISRVPALTKRPARTSSRSSNHTNGQGLSRKLSHRSIASSQHRSSSRPFTPTSDGPRDPNARRPQAPVPMLKIGDETPTSTSEPLVDEVASCLREWHSKNLHELLLNRRYSVLEKVSDLVNRLGIARRQLLHNVLTAQELEVLREEIVWNLVDGNKMLSKEVIVRDPRQQGRLLTGEDSAIELTKLQSTMSLLDRPPVFHHDPITLYHLMVDVKAFTNNGLIAPTLTIYLCSRSPGEPPKALTESFVIDLPTQEDFEQTASLGRFRTLFTDLTPNDVGDASRPGQDICIVIKVQASQPLQKPSIISPIKPKYIDENGSVSRPITSDQPSANPGKGGRQSLMWAQKLGSVRNRAPHETKILQRPPTADSSTSIANGYRPMTQDSSRTMTQQGTQHVKRNIGVGIASIKPIFGHGTAGGGHIAIWTPAEVCNESQSSMEDFDELVRDLMVSQSGAYVKSKAIDHIRLGFQSFASPDANDLILKTPTLLQNVLPTPKIDFPGAPTRARSDIYVTISEAFLPRQALLSHPQRGTVQISSSLELKNVQLTLEVRKKNGERIERCIFPGSNSVGQTAWRTSAIERGEGWNQMIKLAIPTADVPDAHLIMSVADAPGFPFALSWMPLWTDDAFIKNGTHAPLLYLYDKMTSSSDNGKGAYLGFPWDSKGRYGDTKDETLTGPVATLKVQTELCSTHFSQDTILLGILRWRDQRGDQILDLLKRFAFVPEIEIVKLVSDVFDALFGILVENAGKDEFEDSIFNALVIVLGIVHDRRFNLGPFVDGYAATRFDHPFATPCLIRSYLRLLANPADPHKSRRVRATFKVGRQILKFIVCARRRQEIKEAGIGANTQSTFKRDLKAIFLAFQRLMKDATPILVGSKTLVVQHMHTWLPELKGMFSEEEILDIATKFLESCSEVQGKLTLYKLVLILNLTDKDLFSHRDIRHKVCSLTSTWIEPYWGFNSDSTQWREQVRLCCSIVSRQVHESPINGFGYFKKAIQSYRSLLVSTGMKGDTLSLLFPTTYPFPSKSLSQFAEFDEALTELAGLLATLSRTPLGNHVDKSKPECSDLLHDGLDVIMSVLSGAAFPKSWLSLYVFHHRSSLQMLETLSDFMISECIPSPDDADDFYTELWSKYFLTLLTLVRGDILALETFPEQKRRAVWKIAGDVREQGAVLLKRSWEAIGWEATFDEQTRYGLSRLGGFQVQYVPSLVAPILELCLSVHEGLRNVAVRILQAMIISEWTLSEDLSVIQAEIVDCLEMLFQSRNIGESLVQKMFVNELLDLFEPLARVPGDPMWQAIKEMIATIDELLELLAAVHSPDITEALRILNTLQLMNFLKDMQKVDIYIRYVHQLAEVQAKLNNKTEAGLALRLHADQYTWESTNVRPLTDPNYPEQSSFERKEQLCFEIINYLEEGEAWESALTTYRELADQYEHTHYDFAKLARTQRSMAKIYETIARGDWQLPRYFRVTYHGLGFPPSLRGKEFIYEGEPSERQSAFTDRMRQLHPSAHVVPKGEVEDLEGQYLQITPVSPYRDLEHPIYQQSKVAQPTRDFVTTSRPHRFAVTSKRHSPSSGVHNQWVEKTVYSTKESFPTILRRSEVLVVDVVPLSPLQTAVERTTRKTSEVSAIERRISNGDESMFPTLTDTIMSSVDPSSAASVARYRQLLPTASDGDDEDANESVLSPLQNALHIALLEHVSVIKHCLSQYVRPDHVHTRAFLTDNLNETFGPEMVILAPNSVPAAEPPSFLYSPPRSFAGLSTSTTPALTNGASSSPTQQPPDAQPTPLSNVSLNFLKTSPQGVVKANGSASGPSAPSDDGSSSVNLSQGRNNSTHNSATADTTAPHGGSEGSERPTTAHSGKSGRLKKRLSSLGIGRNASAREKPKVKVDGMGGVAEE</sequence>
<dbReference type="Gene3D" id="1.25.40.410">
    <property type="match status" value="1"/>
</dbReference>
<dbReference type="PROSITE" id="PS51650">
    <property type="entry name" value="C2_DOCK"/>
    <property type="match status" value="1"/>
</dbReference>
<organism evidence="12 13">
    <name type="scientific">Stereocaulon virgatum</name>
    <dbReference type="NCBI Taxonomy" id="373712"/>
    <lineage>
        <taxon>Eukaryota</taxon>
        <taxon>Fungi</taxon>
        <taxon>Dikarya</taxon>
        <taxon>Ascomycota</taxon>
        <taxon>Pezizomycotina</taxon>
        <taxon>Lecanoromycetes</taxon>
        <taxon>OSLEUM clade</taxon>
        <taxon>Lecanoromycetidae</taxon>
        <taxon>Lecanorales</taxon>
        <taxon>Lecanorineae</taxon>
        <taxon>Stereocaulaceae</taxon>
        <taxon>Stereocaulon</taxon>
    </lineage>
</organism>